<keyword evidence="3" id="KW-1185">Reference proteome</keyword>
<dbReference type="Proteomes" id="UP000321058">
    <property type="component" value="Unassembled WGS sequence"/>
</dbReference>
<name>A0A512N5G0_9HYPH</name>
<gene>
    <name evidence="2" type="ORF">RSO01_13980</name>
</gene>
<protein>
    <recommendedName>
        <fullName evidence="4">DUF1795 domain-containing protein</fullName>
    </recommendedName>
</protein>
<comment type="caution">
    <text evidence="2">The sequence shown here is derived from an EMBL/GenBank/DDBJ whole genome shotgun (WGS) entry which is preliminary data.</text>
</comment>
<evidence type="ECO:0000313" key="2">
    <source>
        <dbReference type="EMBL" id="GEP54232.1"/>
    </source>
</evidence>
<feature type="signal peptide" evidence="1">
    <location>
        <begin position="1"/>
        <end position="20"/>
    </location>
</feature>
<keyword evidence="1" id="KW-0732">Signal</keyword>
<dbReference type="EMBL" id="BKAJ01000027">
    <property type="protein sequence ID" value="GEP54232.1"/>
    <property type="molecule type" value="Genomic_DNA"/>
</dbReference>
<proteinExistence type="predicted"/>
<evidence type="ECO:0008006" key="4">
    <source>
        <dbReference type="Google" id="ProtNLM"/>
    </source>
</evidence>
<dbReference type="RefSeq" id="WP_147147595.1">
    <property type="nucleotide sequence ID" value="NZ_BKAJ01000027.1"/>
</dbReference>
<feature type="chain" id="PRO_5021700545" description="DUF1795 domain-containing protein" evidence="1">
    <location>
        <begin position="21"/>
        <end position="169"/>
    </location>
</feature>
<dbReference type="OrthoDB" id="7375679at2"/>
<sequence length="169" mass="18411">MRRVVQWIGLVLLLAGTANAQGWTAFSPEGGRCKIDMPGTPKVETTPLNSPGQTLTMTEARVQAGGATFAMSWIDYPERTALSASSDVMLDKVRDGMAAGNTLRSEKKLTLGRAQGREFTLAQANGTTTAVRLYWARNRLYQLGVTGRAGVESQPETRHFFESFALVRS</sequence>
<evidence type="ECO:0000256" key="1">
    <source>
        <dbReference type="SAM" id="SignalP"/>
    </source>
</evidence>
<reference evidence="2 3" key="1">
    <citation type="submission" date="2019-07" db="EMBL/GenBank/DDBJ databases">
        <title>Whole genome shotgun sequence of Reyranella soli NBRC 108950.</title>
        <authorList>
            <person name="Hosoyama A."/>
            <person name="Uohara A."/>
            <person name="Ohji S."/>
            <person name="Ichikawa N."/>
        </authorList>
    </citation>
    <scope>NUCLEOTIDE SEQUENCE [LARGE SCALE GENOMIC DNA]</scope>
    <source>
        <strain evidence="2 3">NBRC 108950</strain>
    </source>
</reference>
<organism evidence="2 3">
    <name type="scientific">Reyranella soli</name>
    <dbReference type="NCBI Taxonomy" id="1230389"/>
    <lineage>
        <taxon>Bacteria</taxon>
        <taxon>Pseudomonadati</taxon>
        <taxon>Pseudomonadota</taxon>
        <taxon>Alphaproteobacteria</taxon>
        <taxon>Hyphomicrobiales</taxon>
        <taxon>Reyranellaceae</taxon>
        <taxon>Reyranella</taxon>
    </lineage>
</organism>
<dbReference type="AlphaFoldDB" id="A0A512N5G0"/>
<accession>A0A512N5G0</accession>
<evidence type="ECO:0000313" key="3">
    <source>
        <dbReference type="Proteomes" id="UP000321058"/>
    </source>
</evidence>